<dbReference type="AlphaFoldDB" id="A0A426ZXH8"/>
<name>A0A426ZXH8_ENSVE</name>
<proteinExistence type="predicted"/>
<comment type="caution">
    <text evidence="2">The sequence shown here is derived from an EMBL/GenBank/DDBJ whole genome shotgun (WGS) entry which is preliminary data.</text>
</comment>
<evidence type="ECO:0000313" key="3">
    <source>
        <dbReference type="Proteomes" id="UP000287651"/>
    </source>
</evidence>
<sequence length="53" mass="6342">MSKISRNLVPLYLWIFRPRSKTMYMFSLGWHVIQLLAPYIVSFVKEMLLVLNP</sequence>
<feature type="transmembrane region" description="Helical" evidence="1">
    <location>
        <begin position="21"/>
        <end position="41"/>
    </location>
</feature>
<evidence type="ECO:0000313" key="2">
    <source>
        <dbReference type="EMBL" id="RRT68668.1"/>
    </source>
</evidence>
<reference evidence="2 3" key="1">
    <citation type="journal article" date="2014" name="Agronomy (Basel)">
        <title>A Draft Genome Sequence for Ensete ventricosum, the Drought-Tolerant Tree Against Hunger.</title>
        <authorList>
            <person name="Harrison J."/>
            <person name="Moore K.A."/>
            <person name="Paszkiewicz K."/>
            <person name="Jones T."/>
            <person name="Grant M."/>
            <person name="Ambacheew D."/>
            <person name="Muzemil S."/>
            <person name="Studholme D.J."/>
        </authorList>
    </citation>
    <scope>NUCLEOTIDE SEQUENCE [LARGE SCALE GENOMIC DNA]</scope>
</reference>
<protein>
    <submittedName>
        <fullName evidence="2">Uncharacterized protein</fullName>
    </submittedName>
</protein>
<keyword evidence="1" id="KW-1133">Transmembrane helix</keyword>
<organism evidence="2 3">
    <name type="scientific">Ensete ventricosum</name>
    <name type="common">Abyssinian banana</name>
    <name type="synonym">Musa ensete</name>
    <dbReference type="NCBI Taxonomy" id="4639"/>
    <lineage>
        <taxon>Eukaryota</taxon>
        <taxon>Viridiplantae</taxon>
        <taxon>Streptophyta</taxon>
        <taxon>Embryophyta</taxon>
        <taxon>Tracheophyta</taxon>
        <taxon>Spermatophyta</taxon>
        <taxon>Magnoliopsida</taxon>
        <taxon>Liliopsida</taxon>
        <taxon>Zingiberales</taxon>
        <taxon>Musaceae</taxon>
        <taxon>Ensete</taxon>
    </lineage>
</organism>
<dbReference type="EMBL" id="AMZH03004622">
    <property type="protein sequence ID" value="RRT68668.1"/>
    <property type="molecule type" value="Genomic_DNA"/>
</dbReference>
<dbReference type="Proteomes" id="UP000287651">
    <property type="component" value="Unassembled WGS sequence"/>
</dbReference>
<evidence type="ECO:0000256" key="1">
    <source>
        <dbReference type="SAM" id="Phobius"/>
    </source>
</evidence>
<keyword evidence="1" id="KW-0812">Transmembrane</keyword>
<gene>
    <name evidence="2" type="ORF">B296_00007553</name>
</gene>
<keyword evidence="1" id="KW-0472">Membrane</keyword>
<accession>A0A426ZXH8</accession>